<dbReference type="SUPFAM" id="SSF54928">
    <property type="entry name" value="RNA-binding domain, RBD"/>
    <property type="match status" value="1"/>
</dbReference>
<evidence type="ECO:0000256" key="11">
    <source>
        <dbReference type="PROSITE-ProRule" id="PRU00176"/>
    </source>
</evidence>
<comment type="similarity">
    <text evidence="3">Belongs to the RRM NELF-E family.</text>
</comment>
<dbReference type="PROSITE" id="PS50102">
    <property type="entry name" value="RRM"/>
    <property type="match status" value="1"/>
</dbReference>
<feature type="region of interest" description="Disordered" evidence="12">
    <location>
        <begin position="164"/>
        <end position="232"/>
    </location>
</feature>
<evidence type="ECO:0000256" key="5">
    <source>
        <dbReference type="ARBA" id="ARBA00022454"/>
    </source>
</evidence>
<evidence type="ECO:0000256" key="10">
    <source>
        <dbReference type="ARBA" id="ARBA00023242"/>
    </source>
</evidence>
<dbReference type="SMART" id="SM00360">
    <property type="entry name" value="RRM"/>
    <property type="match status" value="1"/>
</dbReference>
<feature type="region of interest" description="Disordered" evidence="12">
    <location>
        <begin position="322"/>
        <end position="360"/>
    </location>
</feature>
<keyword evidence="5" id="KW-0158">Chromosome</keyword>
<dbReference type="EMBL" id="GEEE01007649">
    <property type="protein sequence ID" value="JAP55576.1"/>
    <property type="molecule type" value="Transcribed_RNA"/>
</dbReference>
<reference evidence="14" key="1">
    <citation type="submission" date="2016-01" db="EMBL/GenBank/DDBJ databases">
        <title>Reference transcriptome for the parasite Schistocephalus solidus: insights into the molecular evolution of parasitism.</title>
        <authorList>
            <person name="Hebert F.O."/>
            <person name="Grambauer S."/>
            <person name="Barber I."/>
            <person name="Landry C.R."/>
            <person name="Aubin-Horth N."/>
        </authorList>
    </citation>
    <scope>NUCLEOTIDE SEQUENCE</scope>
</reference>
<dbReference type="InterPro" id="IPR035979">
    <property type="entry name" value="RBD_domain_sf"/>
</dbReference>
<keyword evidence="14" id="KW-0648">Protein biosynthesis</keyword>
<dbReference type="AlphaFoldDB" id="A0A0X3Q8K6"/>
<dbReference type="InterPro" id="IPR033102">
    <property type="entry name" value="NELFE"/>
</dbReference>
<keyword evidence="6" id="KW-0678">Repressor</keyword>
<dbReference type="PANTHER" id="PTHR17250:SF0">
    <property type="entry name" value="NEGATIVE ELONGATION FACTOR E"/>
    <property type="match status" value="1"/>
</dbReference>
<evidence type="ECO:0000256" key="12">
    <source>
        <dbReference type="SAM" id="MobiDB-lite"/>
    </source>
</evidence>
<dbReference type="GO" id="GO:0032021">
    <property type="term" value="C:NELF complex"/>
    <property type="evidence" value="ECO:0007669"/>
    <property type="project" value="InterPro"/>
</dbReference>
<evidence type="ECO:0000256" key="4">
    <source>
        <dbReference type="ARBA" id="ARBA00014464"/>
    </source>
</evidence>
<keyword evidence="10" id="KW-0539">Nucleus</keyword>
<dbReference type="GO" id="GO:0003723">
    <property type="term" value="F:RNA binding"/>
    <property type="evidence" value="ECO:0007669"/>
    <property type="project" value="UniProtKB-UniRule"/>
</dbReference>
<evidence type="ECO:0000256" key="6">
    <source>
        <dbReference type="ARBA" id="ARBA00022491"/>
    </source>
</evidence>
<protein>
    <recommendedName>
        <fullName evidence="4">Negative elongation factor E</fullName>
    </recommendedName>
</protein>
<accession>A0A0X3Q8K6</accession>
<keyword evidence="14" id="KW-0251">Elongation factor</keyword>
<dbReference type="Pfam" id="PF00076">
    <property type="entry name" value="RRM_1"/>
    <property type="match status" value="1"/>
</dbReference>
<evidence type="ECO:0000256" key="7">
    <source>
        <dbReference type="ARBA" id="ARBA00022884"/>
    </source>
</evidence>
<dbReference type="CDD" id="cd00590">
    <property type="entry name" value="RRM_SF"/>
    <property type="match status" value="1"/>
</dbReference>
<dbReference type="InterPro" id="IPR000504">
    <property type="entry name" value="RRM_dom"/>
</dbReference>
<organism evidence="14">
    <name type="scientific">Schistocephalus solidus</name>
    <name type="common">Tapeworm</name>
    <dbReference type="NCBI Taxonomy" id="70667"/>
    <lineage>
        <taxon>Eukaryota</taxon>
        <taxon>Metazoa</taxon>
        <taxon>Spiralia</taxon>
        <taxon>Lophotrochozoa</taxon>
        <taxon>Platyhelminthes</taxon>
        <taxon>Cestoda</taxon>
        <taxon>Eucestoda</taxon>
        <taxon>Diphyllobothriidea</taxon>
        <taxon>Diphyllobothriidae</taxon>
        <taxon>Schistocephalus</taxon>
    </lineage>
</organism>
<dbReference type="GO" id="GO:0003746">
    <property type="term" value="F:translation elongation factor activity"/>
    <property type="evidence" value="ECO:0007669"/>
    <property type="project" value="UniProtKB-KW"/>
</dbReference>
<comment type="subcellular location">
    <subcellularLocation>
        <location evidence="2">Chromosome</location>
    </subcellularLocation>
    <subcellularLocation>
        <location evidence="1">Nucleus</location>
    </subcellularLocation>
</comment>
<evidence type="ECO:0000256" key="2">
    <source>
        <dbReference type="ARBA" id="ARBA00004286"/>
    </source>
</evidence>
<evidence type="ECO:0000259" key="13">
    <source>
        <dbReference type="PROSITE" id="PS50102"/>
    </source>
</evidence>
<evidence type="ECO:0000313" key="14">
    <source>
        <dbReference type="EMBL" id="JAP55576.1"/>
    </source>
</evidence>
<evidence type="ECO:0000256" key="8">
    <source>
        <dbReference type="ARBA" id="ARBA00023015"/>
    </source>
</evidence>
<feature type="non-terminal residue" evidence="14">
    <location>
        <position position="1"/>
    </location>
</feature>
<keyword evidence="7 11" id="KW-0694">RNA-binding</keyword>
<feature type="domain" description="RRM" evidence="13">
    <location>
        <begin position="240"/>
        <end position="309"/>
    </location>
</feature>
<evidence type="ECO:0000256" key="3">
    <source>
        <dbReference type="ARBA" id="ARBA00006120"/>
    </source>
</evidence>
<dbReference type="Gene3D" id="3.30.70.330">
    <property type="match status" value="1"/>
</dbReference>
<evidence type="ECO:0000256" key="1">
    <source>
        <dbReference type="ARBA" id="ARBA00004123"/>
    </source>
</evidence>
<evidence type="ECO:0000256" key="9">
    <source>
        <dbReference type="ARBA" id="ARBA00023163"/>
    </source>
</evidence>
<keyword evidence="9" id="KW-0804">Transcription</keyword>
<name>A0A0X3Q8K6_SCHSO</name>
<proteinExistence type="inferred from homology"/>
<dbReference type="InterPro" id="IPR012677">
    <property type="entry name" value="Nucleotide-bd_a/b_plait_sf"/>
</dbReference>
<keyword evidence="8" id="KW-0805">Transcription regulation</keyword>
<dbReference type="GO" id="GO:0005694">
    <property type="term" value="C:chromosome"/>
    <property type="evidence" value="ECO:0007669"/>
    <property type="project" value="UniProtKB-SubCell"/>
</dbReference>
<feature type="compositionally biased region" description="Polar residues" evidence="12">
    <location>
        <begin position="199"/>
        <end position="211"/>
    </location>
</feature>
<sequence length="360" mass="41000">GFTGLKFKQTSRITPPIMRDGNSLPGDLQDYSNADVEEALSSYVLPLDNKLTEVEYDLRNELKMLKQMRVYLNDLNQEANIQRVKEDTNKKVKNTEKAKEEAMKLLKSGAISFGNATEKHVFKRKARESDVFSGDVEDASGQQKSKKMNLYENFVYGERMQATSQLPTKLPSEPYLSDITSSADANRSEKFGRSPVSLDDQTTETQQTNKSSSRHAQESSSPSNHSYFKEDPYNRRRGGLTIYINCCDISESLIRQVLEPYGSIQRIRLDERKSYAFVTLSSPEEAEKALQLDRTMFDNRRLRVNYARRQFTYSNEGDLSHADRYRPSLRSCGPSRTAKSEAPPQETGSRNLVDYGDVDL</sequence>
<dbReference type="GO" id="GO:0034244">
    <property type="term" value="P:negative regulation of transcription elongation by RNA polymerase II"/>
    <property type="evidence" value="ECO:0007669"/>
    <property type="project" value="TreeGrafter"/>
</dbReference>
<dbReference type="PANTHER" id="PTHR17250">
    <property type="entry name" value="NEGATIVE ELONGATION FACTOR E"/>
    <property type="match status" value="1"/>
</dbReference>
<gene>
    <name evidence="14" type="primary">NELFE</name>
    <name evidence="14" type="ORF">TR136709</name>
</gene>